<protein>
    <submittedName>
        <fullName evidence="2">Uncharacterized protein</fullName>
    </submittedName>
</protein>
<feature type="compositionally biased region" description="Basic and acidic residues" evidence="1">
    <location>
        <begin position="277"/>
        <end position="297"/>
    </location>
</feature>
<proteinExistence type="predicted"/>
<feature type="compositionally biased region" description="Low complexity" evidence="1">
    <location>
        <begin position="134"/>
        <end position="146"/>
    </location>
</feature>
<dbReference type="EMBL" id="JAABOA010000323">
    <property type="protein sequence ID" value="KAF9584811.1"/>
    <property type="molecule type" value="Genomic_DNA"/>
</dbReference>
<reference evidence="2" key="1">
    <citation type="journal article" date="2020" name="Fungal Divers.">
        <title>Resolving the Mortierellaceae phylogeny through synthesis of multi-gene phylogenetics and phylogenomics.</title>
        <authorList>
            <person name="Vandepol N."/>
            <person name="Liber J."/>
            <person name="Desiro A."/>
            <person name="Na H."/>
            <person name="Kennedy M."/>
            <person name="Barry K."/>
            <person name="Grigoriev I.V."/>
            <person name="Miller A.N."/>
            <person name="O'Donnell K."/>
            <person name="Stajich J.E."/>
            <person name="Bonito G."/>
        </authorList>
    </citation>
    <scope>NUCLEOTIDE SEQUENCE</scope>
    <source>
        <strain evidence="2">KOD1015</strain>
    </source>
</reference>
<feature type="compositionally biased region" description="Polar residues" evidence="1">
    <location>
        <begin position="469"/>
        <end position="484"/>
    </location>
</feature>
<dbReference type="OrthoDB" id="2449976at2759"/>
<feature type="compositionally biased region" description="Low complexity" evidence="1">
    <location>
        <begin position="189"/>
        <end position="204"/>
    </location>
</feature>
<keyword evidence="3" id="KW-1185">Reference proteome</keyword>
<evidence type="ECO:0000313" key="3">
    <source>
        <dbReference type="Proteomes" id="UP000780801"/>
    </source>
</evidence>
<feature type="region of interest" description="Disordered" evidence="1">
    <location>
        <begin position="469"/>
        <end position="511"/>
    </location>
</feature>
<dbReference type="Proteomes" id="UP000780801">
    <property type="component" value="Unassembled WGS sequence"/>
</dbReference>
<dbReference type="AlphaFoldDB" id="A0A9P6G1T9"/>
<name>A0A9P6G1T9_9FUNG</name>
<feature type="compositionally biased region" description="Pro residues" evidence="1">
    <location>
        <begin position="585"/>
        <end position="599"/>
    </location>
</feature>
<feature type="compositionally biased region" description="Low complexity" evidence="1">
    <location>
        <begin position="247"/>
        <end position="275"/>
    </location>
</feature>
<evidence type="ECO:0000313" key="2">
    <source>
        <dbReference type="EMBL" id="KAF9584811.1"/>
    </source>
</evidence>
<feature type="compositionally biased region" description="Polar residues" evidence="1">
    <location>
        <begin position="500"/>
        <end position="511"/>
    </location>
</feature>
<feature type="region of interest" description="Disordered" evidence="1">
    <location>
        <begin position="134"/>
        <end position="422"/>
    </location>
</feature>
<accession>A0A9P6G1T9</accession>
<feature type="compositionally biased region" description="Basic and acidic residues" evidence="1">
    <location>
        <begin position="205"/>
        <end position="246"/>
    </location>
</feature>
<feature type="compositionally biased region" description="Low complexity" evidence="1">
    <location>
        <begin position="163"/>
        <end position="174"/>
    </location>
</feature>
<feature type="region of interest" description="Disordered" evidence="1">
    <location>
        <begin position="580"/>
        <end position="646"/>
    </location>
</feature>
<comment type="caution">
    <text evidence="2">The sequence shown here is derived from an EMBL/GenBank/DDBJ whole genome shotgun (WGS) entry which is preliminary data.</text>
</comment>
<evidence type="ECO:0000256" key="1">
    <source>
        <dbReference type="SAM" id="MobiDB-lite"/>
    </source>
</evidence>
<sequence>MGLCTYPAHARKDIATSSLVPKPTQGAFAGVSPGGQKASNLPLLHHHAHHHLNKEHQPILSGSLFPDSAQTQDTVAATTCANKCVDHGSGIFLAVTSIGEGFPRIQYTCSLPQPCPTGRLASCTCQSPETQQQQQKASSASLPSSQYNHQPPQQPLQQVRAKQPQAGEEQQQPQSELDLPLVVKQAQVKSFQQKPPPESQSQEKLAQENRLRERQFEGKQVQEKQPEAKHSQVRPTQERKAQEKDPQPQAKQLQPQTKQPQVKQPQEKQLQPKQKPQVKEPQVKEPQVKQPQEKQPQEKQNLQAKQPHVQPRLQSHSPVQQLASPKPRSHTESESGGSHVHPPPDPLPEEMPEVMQQQSTGSNRVESTATFKAAQVTTDQPSGNRQIPLHEHSFPSENLDQLETNRKHDDTPDTLMFDSPHFKPAGVDYGVGSGPGVLEDYQPHYGVAFSPREKSSDEDRQAQETHAITLSFTHDNGSPQTRPVNPTDDGSHHSIDGDDQAQSASMSHVPHSQINTGIKASGDVESKNTLLPVHTTMSISPEPIVSIALPTVNHHASPCDPEGGDGGMKLIAGGVRIELRHPSEMGPPDPIPEPLPCPNEEPSSQLHPKVSAPLQKSIHKEDISQQQGKTQSPRGKHDVQLTGVQGKKKIRKIIHRTTMVIVEMETIIAPRATRIPKA</sequence>
<feature type="compositionally biased region" description="Polar residues" evidence="1">
    <location>
        <begin position="147"/>
        <end position="157"/>
    </location>
</feature>
<gene>
    <name evidence="2" type="ORF">BGW38_005102</name>
</gene>
<feature type="compositionally biased region" description="Polar residues" evidence="1">
    <location>
        <begin position="355"/>
        <end position="385"/>
    </location>
</feature>
<feature type="compositionally biased region" description="Polar residues" evidence="1">
    <location>
        <begin position="312"/>
        <end position="323"/>
    </location>
</feature>
<feature type="compositionally biased region" description="Polar residues" evidence="1">
    <location>
        <begin position="624"/>
        <end position="633"/>
    </location>
</feature>
<organism evidence="2 3">
    <name type="scientific">Lunasporangiospora selenospora</name>
    <dbReference type="NCBI Taxonomy" id="979761"/>
    <lineage>
        <taxon>Eukaryota</taxon>
        <taxon>Fungi</taxon>
        <taxon>Fungi incertae sedis</taxon>
        <taxon>Mucoromycota</taxon>
        <taxon>Mortierellomycotina</taxon>
        <taxon>Mortierellomycetes</taxon>
        <taxon>Mortierellales</taxon>
        <taxon>Mortierellaceae</taxon>
        <taxon>Lunasporangiospora</taxon>
    </lineage>
</organism>